<dbReference type="AlphaFoldDB" id="A0A0P6Z268"/>
<evidence type="ECO:0000313" key="2">
    <source>
        <dbReference type="Proteomes" id="UP000050277"/>
    </source>
</evidence>
<comment type="caution">
    <text evidence="1">The sequence shown here is derived from an EMBL/GenBank/DDBJ whole genome shotgun (WGS) entry which is preliminary data.</text>
</comment>
<proteinExistence type="predicted"/>
<sequence>MNINKGYAMEEQLRQYFRELGYFVVRGVNFRYEGFDVTDIDLWLYMKQSTLTRERINVDIKNKKTPQAIERIFWNKGLQIALGLEKCMIATTDDRSSVNNFGIDNDVIVLDGSFLSRLSKIPLDPSRLIEEDFIQVIDIDDKGKNSVFWRKRINQSKSFLLTQLDYSGCNYWLGEIYFFANQILVSHHRRESACRIMYLLISYLLIGIDFIYKDLSSLDSQTRINILNNGFLHGSLGEDGTKKIVEMALQLIRDYMPQNTGSISSLKRNLEEVYDSIPVNILSDYFSKSDIVKNLFSLAIIFEKLAYSKTFYPLTLIDSDLQSIIGVILDFYNIERRSLFEAFE</sequence>
<dbReference type="Proteomes" id="UP000050277">
    <property type="component" value="Unassembled WGS sequence"/>
</dbReference>
<dbReference type="RefSeq" id="WP_054532805.1">
    <property type="nucleotide sequence ID" value="NZ_LGKP01000006.1"/>
</dbReference>
<keyword evidence="2" id="KW-1185">Reference proteome</keyword>
<protein>
    <submittedName>
        <fullName evidence="1">Uncharacterized protein</fullName>
    </submittedName>
</protein>
<accession>A0A0P6Z268</accession>
<evidence type="ECO:0000313" key="1">
    <source>
        <dbReference type="EMBL" id="KPL91284.1"/>
    </source>
</evidence>
<name>A0A0P6Z268_9CHLR</name>
<dbReference type="OrthoDB" id="1437692at2"/>
<reference evidence="1 2" key="1">
    <citation type="submission" date="2015-07" db="EMBL/GenBank/DDBJ databases">
        <title>Whole genome sequence of Herpetosiphon geysericola DSM 7119.</title>
        <authorList>
            <person name="Hemp J."/>
            <person name="Ward L.M."/>
            <person name="Pace L.A."/>
            <person name="Fischer W.W."/>
        </authorList>
    </citation>
    <scope>NUCLEOTIDE SEQUENCE [LARGE SCALE GENOMIC DNA]</scope>
    <source>
        <strain evidence="1 2">DSM 7119</strain>
    </source>
</reference>
<dbReference type="PATRIC" id="fig|70996.4.peg.1621"/>
<gene>
    <name evidence="1" type="ORF">SE18_02315</name>
</gene>
<organism evidence="1 2">
    <name type="scientific">Herpetosiphon geysericola</name>
    <dbReference type="NCBI Taxonomy" id="70996"/>
    <lineage>
        <taxon>Bacteria</taxon>
        <taxon>Bacillati</taxon>
        <taxon>Chloroflexota</taxon>
        <taxon>Chloroflexia</taxon>
        <taxon>Herpetosiphonales</taxon>
        <taxon>Herpetosiphonaceae</taxon>
        <taxon>Herpetosiphon</taxon>
    </lineage>
</organism>
<dbReference type="EMBL" id="LGKP01000006">
    <property type="protein sequence ID" value="KPL91284.1"/>
    <property type="molecule type" value="Genomic_DNA"/>
</dbReference>